<sequence length="203" mass="21319">MQDHLGVRVDRLGGVVAVVDQAGQVAEAGGLPFRPQHAAVDFIPHLHPLDRDAIGFQVVEDAVGVAVDVAVQLRQRVAGPRRRLGLLARIGPAVAVVEVDQDALSLGGGTLGLVQHIGAIVPAAAGVDPHPQPDRVHAQVLQQQEGIGLHAAAVVERVTARLLLADPADIGAVGKRGATRGQGERQPARRQQQSFEFHIVSSF</sequence>
<keyword evidence="2" id="KW-1185">Reference proteome</keyword>
<dbReference type="Proteomes" id="UP000008311">
    <property type="component" value="Unassembled WGS sequence"/>
</dbReference>
<evidence type="ECO:0000313" key="2">
    <source>
        <dbReference type="Proteomes" id="UP000008311"/>
    </source>
</evidence>
<name>B9TFH5_RICCO</name>
<reference evidence="2" key="1">
    <citation type="journal article" date="2010" name="Nat. Biotechnol.">
        <title>Draft genome sequence of the oilseed species Ricinus communis.</title>
        <authorList>
            <person name="Chan A.P."/>
            <person name="Crabtree J."/>
            <person name="Zhao Q."/>
            <person name="Lorenzi H."/>
            <person name="Orvis J."/>
            <person name="Puiu D."/>
            <person name="Melake-Berhan A."/>
            <person name="Jones K.M."/>
            <person name="Redman J."/>
            <person name="Chen G."/>
            <person name="Cahoon E.B."/>
            <person name="Gedil M."/>
            <person name="Stanke M."/>
            <person name="Haas B.J."/>
            <person name="Wortman J.R."/>
            <person name="Fraser-Liggett C.M."/>
            <person name="Ravel J."/>
            <person name="Rabinowicz P.D."/>
        </authorList>
    </citation>
    <scope>NUCLEOTIDE SEQUENCE [LARGE SCALE GENOMIC DNA]</scope>
    <source>
        <strain evidence="2">cv. Hale</strain>
    </source>
</reference>
<proteinExistence type="predicted"/>
<protein>
    <submittedName>
        <fullName evidence="1">Uncharacterized protein</fullName>
    </submittedName>
</protein>
<accession>B9TFH5</accession>
<evidence type="ECO:0000313" key="1">
    <source>
        <dbReference type="EMBL" id="EEF25390.1"/>
    </source>
</evidence>
<dbReference type="AlphaFoldDB" id="B9TFH5"/>
<dbReference type="EMBL" id="EQ979799">
    <property type="protein sequence ID" value="EEF25390.1"/>
    <property type="molecule type" value="Genomic_DNA"/>
</dbReference>
<organism evidence="1 2">
    <name type="scientific">Ricinus communis</name>
    <name type="common">Castor bean</name>
    <dbReference type="NCBI Taxonomy" id="3988"/>
    <lineage>
        <taxon>Eukaryota</taxon>
        <taxon>Viridiplantae</taxon>
        <taxon>Streptophyta</taxon>
        <taxon>Embryophyta</taxon>
        <taxon>Tracheophyta</taxon>
        <taxon>Spermatophyta</taxon>
        <taxon>Magnoliopsida</taxon>
        <taxon>eudicotyledons</taxon>
        <taxon>Gunneridae</taxon>
        <taxon>Pentapetalae</taxon>
        <taxon>rosids</taxon>
        <taxon>fabids</taxon>
        <taxon>Malpighiales</taxon>
        <taxon>Euphorbiaceae</taxon>
        <taxon>Acalyphoideae</taxon>
        <taxon>Acalypheae</taxon>
        <taxon>Ricinus</taxon>
    </lineage>
</organism>
<gene>
    <name evidence="1" type="ORF">RCOM_1919120</name>
</gene>
<dbReference type="InParanoid" id="B9TFH5"/>